<organism evidence="16 17">
    <name type="scientific">Coemansia asiatica</name>
    <dbReference type="NCBI Taxonomy" id="1052880"/>
    <lineage>
        <taxon>Eukaryota</taxon>
        <taxon>Fungi</taxon>
        <taxon>Fungi incertae sedis</taxon>
        <taxon>Zoopagomycota</taxon>
        <taxon>Kickxellomycotina</taxon>
        <taxon>Kickxellomycetes</taxon>
        <taxon>Kickxellales</taxon>
        <taxon>Kickxellaceae</taxon>
        <taxon>Coemansia</taxon>
    </lineage>
</organism>
<feature type="transmembrane region" description="Helical" evidence="12">
    <location>
        <begin position="248"/>
        <end position="267"/>
    </location>
</feature>
<comment type="similarity">
    <text evidence="4">Belongs to the SWP1 family.</text>
</comment>
<comment type="subcellular location">
    <subcellularLocation>
        <location evidence="2">Endoplasmic reticulum membrane</location>
        <topology evidence="2">Multi-pass membrane protein</topology>
    </subcellularLocation>
</comment>
<dbReference type="InterPro" id="IPR008814">
    <property type="entry name" value="Swp1"/>
</dbReference>
<feature type="signal peptide" evidence="13">
    <location>
        <begin position="1"/>
        <end position="22"/>
    </location>
</feature>
<sequence>MKPFSLVKIAAALCVLASTCIAAISTSNVVVKVMERTGDKLFEKKLAYPKTFDNGPTITAATPFSVSFDASSDRTGKALALDQAFVSLRNMETGDEMAFAAKMGKNGSYRMDVTRKQFRSHLGAMPGKHMVSLVLGSFDEGGLFYELGEVQVAGKKRIGNADVLYGPRDEIHHRFAEPQRMPNVLLSLVFAGLVAAPLLALVGVWVRMGVNMSNLAKEPVGSSALMVLVAAYMALAVAYWIGVRLLPMLAYVLALALPTYLVGQYALSRRIQLGL</sequence>
<keyword evidence="9 12" id="KW-0472">Membrane</keyword>
<dbReference type="GO" id="GO:0006487">
    <property type="term" value="P:protein N-linked glycosylation"/>
    <property type="evidence" value="ECO:0007669"/>
    <property type="project" value="TreeGrafter"/>
</dbReference>
<evidence type="ECO:0000256" key="11">
    <source>
        <dbReference type="ARBA" id="ARBA00032139"/>
    </source>
</evidence>
<evidence type="ECO:0000256" key="8">
    <source>
        <dbReference type="ARBA" id="ARBA00022989"/>
    </source>
</evidence>
<dbReference type="AlphaFoldDB" id="A0A9W8CL45"/>
<dbReference type="EMBL" id="JANBOH010000075">
    <property type="protein sequence ID" value="KAJ1646105.1"/>
    <property type="molecule type" value="Genomic_DNA"/>
</dbReference>
<evidence type="ECO:0000256" key="6">
    <source>
        <dbReference type="ARBA" id="ARBA00022729"/>
    </source>
</evidence>
<evidence type="ECO:0000256" key="3">
    <source>
        <dbReference type="ARBA" id="ARBA00004922"/>
    </source>
</evidence>
<comment type="function">
    <text evidence="1">Subunit of the oligosaccharyl transferase (OST) complex that catalyzes the initial transfer of a defined glycan (Glc(3)Man(9)GlcNAc(2) in eukaryotes) from the lipid carrier dolichol-pyrophosphate to an asparagine residue within an Asn-X-Ser/Thr consensus motif in nascent polypeptide chains, the first step in protein N-glycosylation. N-glycosylation occurs cotranslationally and the complex associates with the Sec61 complex at the channel-forming translocon complex that mediates protein translocation across the endoplasmic reticulum (ER). All subunits are required for a maximal enzyme activity.</text>
</comment>
<evidence type="ECO:0000256" key="5">
    <source>
        <dbReference type="ARBA" id="ARBA00022692"/>
    </source>
</evidence>
<feature type="domain" description="Ribophorin II C-terminal" evidence="15">
    <location>
        <begin position="175"/>
        <end position="269"/>
    </location>
</feature>
<evidence type="ECO:0000256" key="7">
    <source>
        <dbReference type="ARBA" id="ARBA00022824"/>
    </source>
</evidence>
<feature type="chain" id="PRO_5044206502" description="Ribophorin II" evidence="13">
    <location>
        <begin position="23"/>
        <end position="275"/>
    </location>
</feature>
<keyword evidence="5 12" id="KW-0812">Transmembrane</keyword>
<dbReference type="InterPro" id="IPR056790">
    <property type="entry name" value="Ribophorin_II_C"/>
</dbReference>
<evidence type="ECO:0000256" key="4">
    <source>
        <dbReference type="ARBA" id="ARBA00009038"/>
    </source>
</evidence>
<protein>
    <recommendedName>
        <fullName evidence="11">Ribophorin II</fullName>
    </recommendedName>
    <alternativeName>
        <fullName evidence="10">Ribophorin-2</fullName>
    </alternativeName>
</protein>
<keyword evidence="16" id="KW-0647">Proteasome</keyword>
<feature type="transmembrane region" description="Helical" evidence="12">
    <location>
        <begin position="220"/>
        <end position="242"/>
    </location>
</feature>
<dbReference type="GO" id="GO:0000502">
    <property type="term" value="C:proteasome complex"/>
    <property type="evidence" value="ECO:0007669"/>
    <property type="project" value="UniProtKB-KW"/>
</dbReference>
<evidence type="ECO:0000256" key="10">
    <source>
        <dbReference type="ARBA" id="ARBA00030078"/>
    </source>
</evidence>
<dbReference type="Pfam" id="PF25147">
    <property type="entry name" value="Ribophorin_II_C"/>
    <property type="match status" value="1"/>
</dbReference>
<dbReference type="InterPro" id="IPR055374">
    <property type="entry name" value="Ribophorin_II_3rd"/>
</dbReference>
<evidence type="ECO:0000256" key="13">
    <source>
        <dbReference type="SAM" id="SignalP"/>
    </source>
</evidence>
<evidence type="ECO:0000256" key="1">
    <source>
        <dbReference type="ARBA" id="ARBA00002791"/>
    </source>
</evidence>
<feature type="domain" description="Ribophorin II third" evidence="14">
    <location>
        <begin position="28"/>
        <end position="136"/>
    </location>
</feature>
<gene>
    <name evidence="16" type="primary">RPN2_1</name>
    <name evidence="16" type="ORF">LPJ64_002385</name>
</gene>
<comment type="pathway">
    <text evidence="3">Protein modification; protein glycosylation.</text>
</comment>
<keyword evidence="6 13" id="KW-0732">Signal</keyword>
<evidence type="ECO:0000256" key="12">
    <source>
        <dbReference type="SAM" id="Phobius"/>
    </source>
</evidence>
<evidence type="ECO:0000256" key="2">
    <source>
        <dbReference type="ARBA" id="ARBA00004477"/>
    </source>
</evidence>
<dbReference type="Pfam" id="PF23860">
    <property type="entry name" value="Ribophorin_II_3rd"/>
    <property type="match status" value="1"/>
</dbReference>
<comment type="caution">
    <text evidence="16">The sequence shown here is derived from an EMBL/GenBank/DDBJ whole genome shotgun (WGS) entry which is preliminary data.</text>
</comment>
<evidence type="ECO:0000313" key="17">
    <source>
        <dbReference type="Proteomes" id="UP001145021"/>
    </source>
</evidence>
<evidence type="ECO:0000259" key="15">
    <source>
        <dbReference type="Pfam" id="PF25147"/>
    </source>
</evidence>
<keyword evidence="7" id="KW-0256">Endoplasmic reticulum</keyword>
<name>A0A9W8CL45_9FUNG</name>
<feature type="transmembrane region" description="Helical" evidence="12">
    <location>
        <begin position="184"/>
        <end position="208"/>
    </location>
</feature>
<dbReference type="PANTHER" id="PTHR12640">
    <property type="entry name" value="RIBOPHORIN II"/>
    <property type="match status" value="1"/>
</dbReference>
<evidence type="ECO:0000313" key="16">
    <source>
        <dbReference type="EMBL" id="KAJ1646105.1"/>
    </source>
</evidence>
<keyword evidence="17" id="KW-1185">Reference proteome</keyword>
<keyword evidence="8 12" id="KW-1133">Transmembrane helix</keyword>
<evidence type="ECO:0000256" key="9">
    <source>
        <dbReference type="ARBA" id="ARBA00023136"/>
    </source>
</evidence>
<accession>A0A9W8CL45</accession>
<proteinExistence type="inferred from homology"/>
<reference evidence="16" key="1">
    <citation type="submission" date="2022-07" db="EMBL/GenBank/DDBJ databases">
        <title>Phylogenomic reconstructions and comparative analyses of Kickxellomycotina fungi.</title>
        <authorList>
            <person name="Reynolds N.K."/>
            <person name="Stajich J.E."/>
            <person name="Barry K."/>
            <person name="Grigoriev I.V."/>
            <person name="Crous P."/>
            <person name="Smith M.E."/>
        </authorList>
    </citation>
    <scope>NUCLEOTIDE SEQUENCE</scope>
    <source>
        <strain evidence="16">NBRC 105413</strain>
    </source>
</reference>
<dbReference type="GO" id="GO:0008250">
    <property type="term" value="C:oligosaccharyltransferase complex"/>
    <property type="evidence" value="ECO:0007669"/>
    <property type="project" value="InterPro"/>
</dbReference>
<dbReference type="Proteomes" id="UP001145021">
    <property type="component" value="Unassembled WGS sequence"/>
</dbReference>
<dbReference type="PANTHER" id="PTHR12640:SF0">
    <property type="entry name" value="DOLICHYL-DIPHOSPHOOLIGOSACCHARIDE--PROTEIN GLYCOSYLTRANSFERASE SUBUNIT 2"/>
    <property type="match status" value="1"/>
</dbReference>
<evidence type="ECO:0000259" key="14">
    <source>
        <dbReference type="Pfam" id="PF23860"/>
    </source>
</evidence>